<sequence>MKSLYLAIIALFFGTGFGFLLAVSSNAQLEGHDHNDPAAHGAGTGHLAHDTAEGAMTDHDHSAMRDVTTEGTGTPDLSLELHHDGGNSYNLQVRYQNFALTPEAVNGPHVPGTGHAHIYVDGVKLTRLYSDWFLLSNLTPGAEVKVTLNANSHEQLMHNGKMVEAVITVPAPQN</sequence>
<accession>A0A0P1G8X3</accession>
<dbReference type="RefSeq" id="WP_058245242.1">
    <property type="nucleotide sequence ID" value="NZ_CYSB01000035.1"/>
</dbReference>
<evidence type="ECO:0000313" key="2">
    <source>
        <dbReference type="EMBL" id="CUH74114.1"/>
    </source>
</evidence>
<evidence type="ECO:0008006" key="5">
    <source>
        <dbReference type="Google" id="ProtNLM"/>
    </source>
</evidence>
<organism evidence="2 4">
    <name type="scientific">Thalassovita autumnalis</name>
    <dbReference type="NCBI Taxonomy" id="2072972"/>
    <lineage>
        <taxon>Bacteria</taxon>
        <taxon>Pseudomonadati</taxon>
        <taxon>Pseudomonadota</taxon>
        <taxon>Alphaproteobacteria</taxon>
        <taxon>Rhodobacterales</taxon>
        <taxon>Roseobacteraceae</taxon>
        <taxon>Thalassovita</taxon>
    </lineage>
</organism>
<dbReference type="EMBL" id="CYSC01000044">
    <property type="protein sequence ID" value="CUH74114.1"/>
    <property type="molecule type" value="Genomic_DNA"/>
</dbReference>
<protein>
    <recommendedName>
        <fullName evidence="5">Copper chaperone PCu(A)C</fullName>
    </recommendedName>
</protein>
<dbReference type="OrthoDB" id="6385276at2"/>
<evidence type="ECO:0000313" key="3">
    <source>
        <dbReference type="Proteomes" id="UP000051086"/>
    </source>
</evidence>
<proteinExistence type="predicted"/>
<evidence type="ECO:0000313" key="4">
    <source>
        <dbReference type="Proteomes" id="UP000051887"/>
    </source>
</evidence>
<keyword evidence="3" id="KW-1185">Reference proteome</keyword>
<dbReference type="AlphaFoldDB" id="A0A0P1G8X3"/>
<dbReference type="Proteomes" id="UP000051887">
    <property type="component" value="Unassembled WGS sequence"/>
</dbReference>
<evidence type="ECO:0000313" key="1">
    <source>
        <dbReference type="EMBL" id="CUH68629.1"/>
    </source>
</evidence>
<name>A0A0P1G8X3_9RHOB</name>
<reference evidence="2 4" key="2">
    <citation type="submission" date="2015-09" db="EMBL/GenBank/DDBJ databases">
        <authorList>
            <consortium name="Swine Surveillance"/>
        </authorList>
    </citation>
    <scope>NUCLEOTIDE SEQUENCE [LARGE SCALE GENOMIC DNA]</scope>
    <source>
        <strain evidence="2 4">5120</strain>
    </source>
</reference>
<gene>
    <name evidence="1" type="ORF">TL5118_02700</name>
    <name evidence="2" type="ORF">TL5120_03932</name>
</gene>
<dbReference type="Proteomes" id="UP000051086">
    <property type="component" value="Unassembled WGS sequence"/>
</dbReference>
<dbReference type="EMBL" id="CYSB01000035">
    <property type="protein sequence ID" value="CUH68629.1"/>
    <property type="molecule type" value="Genomic_DNA"/>
</dbReference>
<reference evidence="1 3" key="1">
    <citation type="submission" date="2015-09" db="EMBL/GenBank/DDBJ databases">
        <authorList>
            <person name="Rodrigo-Torres L."/>
            <person name="Arahal D.R."/>
        </authorList>
    </citation>
    <scope>NUCLEOTIDE SEQUENCE [LARGE SCALE GENOMIC DNA]</scope>
    <source>
        <strain evidence="1 3">CECT 5118</strain>
    </source>
</reference>